<protein>
    <submittedName>
        <fullName evidence="1">Uncharacterized protein</fullName>
    </submittedName>
</protein>
<sequence>MGQPKDVSPSTSGTTQKLSNSSSPTTTTKKQPKKASKTSNESLDKLSKDSECQKQPISSRKLKTEQEEGQKIFKTSDGTIYELNELESKCSVLGQQLQEWSFPIFNFADKYKNTVLSRLTFAIFKEADLFKTFKISYSKFFNFFHALESGYWDIPCLF</sequence>
<keyword evidence="2" id="KW-1185">Reference proteome</keyword>
<dbReference type="Proteomes" id="UP001497535">
    <property type="component" value="Unassembled WGS sequence"/>
</dbReference>
<organism evidence="1 2">
    <name type="scientific">Meloidogyne enterolobii</name>
    <name type="common">Root-knot nematode worm</name>
    <name type="synonym">Meloidogyne mayaguensis</name>
    <dbReference type="NCBI Taxonomy" id="390850"/>
    <lineage>
        <taxon>Eukaryota</taxon>
        <taxon>Metazoa</taxon>
        <taxon>Ecdysozoa</taxon>
        <taxon>Nematoda</taxon>
        <taxon>Chromadorea</taxon>
        <taxon>Rhabditida</taxon>
        <taxon>Tylenchina</taxon>
        <taxon>Tylenchomorpha</taxon>
        <taxon>Tylenchoidea</taxon>
        <taxon>Meloidogynidae</taxon>
        <taxon>Meloidogyninae</taxon>
        <taxon>Meloidogyne</taxon>
    </lineage>
</organism>
<comment type="caution">
    <text evidence="1">The sequence shown here is derived from an EMBL/GenBank/DDBJ whole genome shotgun (WGS) entry which is preliminary data.</text>
</comment>
<dbReference type="EMBL" id="CAVMJV010000007">
    <property type="protein sequence ID" value="CAK5034902.1"/>
    <property type="molecule type" value="Genomic_DNA"/>
</dbReference>
<accession>A0ACB0Y8H1</accession>
<proteinExistence type="predicted"/>
<evidence type="ECO:0000313" key="2">
    <source>
        <dbReference type="Proteomes" id="UP001497535"/>
    </source>
</evidence>
<evidence type="ECO:0000313" key="1">
    <source>
        <dbReference type="EMBL" id="CAK5034902.1"/>
    </source>
</evidence>
<gene>
    <name evidence="1" type="ORF">MENTE1834_LOCUS8574</name>
</gene>
<name>A0ACB0Y8H1_MELEN</name>
<reference evidence="1" key="1">
    <citation type="submission" date="2023-11" db="EMBL/GenBank/DDBJ databases">
        <authorList>
            <person name="Poullet M."/>
        </authorList>
    </citation>
    <scope>NUCLEOTIDE SEQUENCE</scope>
    <source>
        <strain evidence="1">E1834</strain>
    </source>
</reference>